<dbReference type="GO" id="GO:0005524">
    <property type="term" value="F:ATP binding"/>
    <property type="evidence" value="ECO:0007669"/>
    <property type="project" value="UniProtKB-KW"/>
</dbReference>
<evidence type="ECO:0000256" key="4">
    <source>
        <dbReference type="ARBA" id="ARBA00022777"/>
    </source>
</evidence>
<feature type="domain" description="Carbohydrate kinase FGGY N-terminal" evidence="8">
    <location>
        <begin position="5"/>
        <end position="246"/>
    </location>
</feature>
<evidence type="ECO:0000256" key="6">
    <source>
        <dbReference type="ARBA" id="ARBA00023157"/>
    </source>
</evidence>
<dbReference type="InterPro" id="IPR018484">
    <property type="entry name" value="FGGY_N"/>
</dbReference>
<evidence type="ECO:0000259" key="9">
    <source>
        <dbReference type="Pfam" id="PF02782"/>
    </source>
</evidence>
<evidence type="ECO:0000256" key="5">
    <source>
        <dbReference type="ARBA" id="ARBA00022840"/>
    </source>
</evidence>
<proteinExistence type="inferred from homology"/>
<dbReference type="InterPro" id="IPR013449">
    <property type="entry name" value="Rhamnulokinase"/>
</dbReference>
<evidence type="ECO:0000256" key="2">
    <source>
        <dbReference type="ARBA" id="ARBA00022679"/>
    </source>
</evidence>
<evidence type="ECO:0000313" key="11">
    <source>
        <dbReference type="Proteomes" id="UP000886851"/>
    </source>
</evidence>
<reference evidence="10" key="2">
    <citation type="submission" date="2021-04" db="EMBL/GenBank/DDBJ databases">
        <authorList>
            <person name="Gilroy R."/>
        </authorList>
    </citation>
    <scope>NUCLEOTIDE SEQUENCE</scope>
    <source>
        <strain evidence="10">Gambia2-208</strain>
    </source>
</reference>
<keyword evidence="6" id="KW-1015">Disulfide bond</keyword>
<evidence type="ECO:0000256" key="7">
    <source>
        <dbReference type="ARBA" id="ARBA00023308"/>
    </source>
</evidence>
<name>A0A9D2CLD2_9BACE</name>
<dbReference type="SUPFAM" id="SSF53067">
    <property type="entry name" value="Actin-like ATPase domain"/>
    <property type="match status" value="2"/>
</dbReference>
<keyword evidence="7" id="KW-0684">Rhamnose metabolism</keyword>
<evidence type="ECO:0000259" key="8">
    <source>
        <dbReference type="Pfam" id="PF00370"/>
    </source>
</evidence>
<dbReference type="PANTHER" id="PTHR10196">
    <property type="entry name" value="SUGAR KINASE"/>
    <property type="match status" value="1"/>
</dbReference>
<dbReference type="GO" id="GO:0006071">
    <property type="term" value="P:glycerol metabolic process"/>
    <property type="evidence" value="ECO:0007669"/>
    <property type="project" value="TreeGrafter"/>
</dbReference>
<keyword evidence="2" id="KW-0808">Transferase</keyword>
<keyword evidence="4" id="KW-0418">Kinase</keyword>
<keyword evidence="3" id="KW-0547">Nucleotide-binding</keyword>
<evidence type="ECO:0000256" key="1">
    <source>
        <dbReference type="ARBA" id="ARBA00009156"/>
    </source>
</evidence>
<evidence type="ECO:0000256" key="3">
    <source>
        <dbReference type="ARBA" id="ARBA00022741"/>
    </source>
</evidence>
<comment type="similarity">
    <text evidence="1">Belongs to the FGGY kinase family.</text>
</comment>
<evidence type="ECO:0000313" key="10">
    <source>
        <dbReference type="EMBL" id="HIY88928.1"/>
    </source>
</evidence>
<dbReference type="InterPro" id="IPR043129">
    <property type="entry name" value="ATPase_NBD"/>
</dbReference>
<protein>
    <submittedName>
        <fullName evidence="10">Rhamnulokinase</fullName>
    </submittedName>
</protein>
<dbReference type="Pfam" id="PF00370">
    <property type="entry name" value="FGGY_N"/>
    <property type="match status" value="1"/>
</dbReference>
<dbReference type="GO" id="GO:0005829">
    <property type="term" value="C:cytosol"/>
    <property type="evidence" value="ECO:0007669"/>
    <property type="project" value="TreeGrafter"/>
</dbReference>
<dbReference type="GO" id="GO:0004370">
    <property type="term" value="F:glycerol kinase activity"/>
    <property type="evidence" value="ECO:0007669"/>
    <property type="project" value="TreeGrafter"/>
</dbReference>
<feature type="domain" description="Carbohydrate kinase FGGY C-terminal" evidence="9">
    <location>
        <begin position="260"/>
        <end position="450"/>
    </location>
</feature>
<dbReference type="PANTHER" id="PTHR10196:SF93">
    <property type="entry name" value="L-RHAMNULOKINASE"/>
    <property type="match status" value="1"/>
</dbReference>
<dbReference type="Pfam" id="PF02782">
    <property type="entry name" value="FGGY_C"/>
    <property type="match status" value="1"/>
</dbReference>
<accession>A0A9D2CLD2</accession>
<dbReference type="AlphaFoldDB" id="A0A9D2CLD2"/>
<dbReference type="Gene3D" id="3.30.420.40">
    <property type="match status" value="2"/>
</dbReference>
<reference evidence="10" key="1">
    <citation type="journal article" date="2021" name="PeerJ">
        <title>Extensive microbial diversity within the chicken gut microbiome revealed by metagenomics and culture.</title>
        <authorList>
            <person name="Gilroy R."/>
            <person name="Ravi A."/>
            <person name="Getino M."/>
            <person name="Pursley I."/>
            <person name="Horton D.L."/>
            <person name="Alikhan N.F."/>
            <person name="Baker D."/>
            <person name="Gharbi K."/>
            <person name="Hall N."/>
            <person name="Watson M."/>
            <person name="Adriaenssens E.M."/>
            <person name="Foster-Nyarko E."/>
            <person name="Jarju S."/>
            <person name="Secka A."/>
            <person name="Antonio M."/>
            <person name="Oren A."/>
            <person name="Chaudhuri R.R."/>
            <person name="La Ragione R."/>
            <person name="Hildebrand F."/>
            <person name="Pallen M.J."/>
        </authorList>
    </citation>
    <scope>NUCLEOTIDE SEQUENCE</scope>
    <source>
        <strain evidence="10">Gambia2-208</strain>
    </source>
</reference>
<dbReference type="CDD" id="cd07771">
    <property type="entry name" value="ASKHA_NBD_FGGY_RhaB-like"/>
    <property type="match status" value="1"/>
</dbReference>
<dbReference type="Proteomes" id="UP000886851">
    <property type="component" value="Unassembled WGS sequence"/>
</dbReference>
<keyword evidence="5" id="KW-0067">ATP-binding</keyword>
<dbReference type="GO" id="GO:0019301">
    <property type="term" value="P:rhamnose catabolic process"/>
    <property type="evidence" value="ECO:0007669"/>
    <property type="project" value="InterPro"/>
</dbReference>
<sequence>MNDTYLAIDFGGGSGRVIAGQIRDKRLEMKEIHRFPNRQIKLGGHVHWDFLALFEEMKAGIRKAVGQGLRVRSIGIDTWGVDFGLIDCAGSLLGNPQCYRDPCTEGLPEAFFREVSPLEHYRESGIQVMPINTLFQLMALQRENPGRLEAADRLLFMPDLFSYFLTGNTDNEYSIASTSELLDASTREWNWPLIDRLGLPRRLFGRIVLPGTSRGRVLPEVATELGLPEDTEVIAVGSHDTASALFAVPFPKGRASRCAFLSSGTWSLLGVELEQPVLTEEARLAGFTNEGCVGGRIKFLQNITGLWILQRLMKQWEAQGKDVSYDTLLGAAAESTCLALIDVDDSCFANPADMQQAIADYCRETGQEVLETEGGYVMCVLRSLAARYKKGIDGLNALLPHPVEQLHIIGGGCRNKLLNRLTEEATGLPVVPGPVEATAIGNILVQAIAAGEIKDRSEILID</sequence>
<comment type="caution">
    <text evidence="10">The sequence shown here is derived from an EMBL/GenBank/DDBJ whole genome shotgun (WGS) entry which is preliminary data.</text>
</comment>
<dbReference type="GO" id="GO:0008993">
    <property type="term" value="F:rhamnulokinase activity"/>
    <property type="evidence" value="ECO:0007669"/>
    <property type="project" value="InterPro"/>
</dbReference>
<dbReference type="EMBL" id="DXCV01000062">
    <property type="protein sequence ID" value="HIY88928.1"/>
    <property type="molecule type" value="Genomic_DNA"/>
</dbReference>
<dbReference type="InterPro" id="IPR018485">
    <property type="entry name" value="FGGY_C"/>
</dbReference>
<gene>
    <name evidence="10" type="ORF">H9824_09520</name>
</gene>
<organism evidence="10 11">
    <name type="scientific">Candidatus Bacteroides pullicola</name>
    <dbReference type="NCBI Taxonomy" id="2838475"/>
    <lineage>
        <taxon>Bacteria</taxon>
        <taxon>Pseudomonadati</taxon>
        <taxon>Bacteroidota</taxon>
        <taxon>Bacteroidia</taxon>
        <taxon>Bacteroidales</taxon>
        <taxon>Bacteroidaceae</taxon>
        <taxon>Bacteroides</taxon>
    </lineage>
</organism>